<reference evidence="2 3" key="1">
    <citation type="journal article" date="2014" name="Am. J. Bot.">
        <title>Genome assembly and annotation for red clover (Trifolium pratense; Fabaceae).</title>
        <authorList>
            <person name="Istvanek J."/>
            <person name="Jaros M."/>
            <person name="Krenek A."/>
            <person name="Repkova J."/>
        </authorList>
    </citation>
    <scope>NUCLEOTIDE SEQUENCE [LARGE SCALE GENOMIC DNA]</scope>
    <source>
        <strain evidence="3">cv. Tatra</strain>
        <tissue evidence="2">Young leaves</tissue>
    </source>
</reference>
<dbReference type="STRING" id="57577.A0A2K3PMF9"/>
<name>A0A2K3PMF9_TRIPR</name>
<dbReference type="GO" id="GO:0016887">
    <property type="term" value="F:ATP hydrolysis activity"/>
    <property type="evidence" value="ECO:0007669"/>
    <property type="project" value="InterPro"/>
</dbReference>
<comment type="caution">
    <text evidence="2">The sequence shown here is derived from an EMBL/GenBank/DDBJ whole genome shotgun (WGS) entry which is preliminary data.</text>
</comment>
<dbReference type="Pfam" id="PF00005">
    <property type="entry name" value="ABC_tran"/>
    <property type="match status" value="1"/>
</dbReference>
<evidence type="ECO:0000313" key="3">
    <source>
        <dbReference type="Proteomes" id="UP000236291"/>
    </source>
</evidence>
<dbReference type="GO" id="GO:0005524">
    <property type="term" value="F:ATP binding"/>
    <property type="evidence" value="ECO:0007669"/>
    <property type="project" value="InterPro"/>
</dbReference>
<proteinExistence type="predicted"/>
<sequence length="317" mass="36677">MWNSAENAFARSESFREQGEDEEALRWAALERLPTYKRARRGIFQNLVGDKKEIDVTELQTQEQRLILERLVDFVDNDPERFFHRMRTRFDAVRLEFPKIQVRFQNLTIETFVLVGSRALPTIPNFICNMTETLLRKMRLYRRKRSKLTILADISGIIRPSRLTLLLGPPSSGKTTLLLALAGRLGPGLQMSGNITYNGHSLKEFVPQRTSAYVSQQDWHIAEMTVRETLQFAGRCQGAGFKFDMLMELARREKNAGIKPDEDLDLFMKAHIHSFFLFMLAIINFIHGHKLIYSKFFLQSLALGGQETNLVVEYIMK</sequence>
<dbReference type="Proteomes" id="UP000236291">
    <property type="component" value="Unassembled WGS sequence"/>
</dbReference>
<dbReference type="Gene3D" id="3.40.50.300">
    <property type="entry name" value="P-loop containing nucleotide triphosphate hydrolases"/>
    <property type="match status" value="1"/>
</dbReference>
<protein>
    <submittedName>
        <fullName evidence="2">ABC transporter G family member 32-like protein</fullName>
    </submittedName>
</protein>
<feature type="non-terminal residue" evidence="2">
    <location>
        <position position="317"/>
    </location>
</feature>
<reference evidence="2 3" key="2">
    <citation type="journal article" date="2017" name="Front. Plant Sci.">
        <title>Gene Classification and Mining of Molecular Markers Useful in Red Clover (Trifolium pratense) Breeding.</title>
        <authorList>
            <person name="Istvanek J."/>
            <person name="Dluhosova J."/>
            <person name="Dluhos P."/>
            <person name="Patkova L."/>
            <person name="Nedelnik J."/>
            <person name="Repkova J."/>
        </authorList>
    </citation>
    <scope>NUCLEOTIDE SEQUENCE [LARGE SCALE GENOMIC DNA]</scope>
    <source>
        <strain evidence="3">cv. Tatra</strain>
        <tissue evidence="2">Young leaves</tissue>
    </source>
</reference>
<dbReference type="AlphaFoldDB" id="A0A2K3PMF9"/>
<dbReference type="EMBL" id="ASHM01008552">
    <property type="protein sequence ID" value="PNY16473.1"/>
    <property type="molecule type" value="Genomic_DNA"/>
</dbReference>
<accession>A0A2K3PMF9</accession>
<dbReference type="SUPFAM" id="SSF52540">
    <property type="entry name" value="P-loop containing nucleoside triphosphate hydrolases"/>
    <property type="match status" value="2"/>
</dbReference>
<dbReference type="InterPro" id="IPR027417">
    <property type="entry name" value="P-loop_NTPase"/>
</dbReference>
<gene>
    <name evidence="2" type="ORF">L195_g013194</name>
</gene>
<organism evidence="2 3">
    <name type="scientific">Trifolium pratense</name>
    <name type="common">Red clover</name>
    <dbReference type="NCBI Taxonomy" id="57577"/>
    <lineage>
        <taxon>Eukaryota</taxon>
        <taxon>Viridiplantae</taxon>
        <taxon>Streptophyta</taxon>
        <taxon>Embryophyta</taxon>
        <taxon>Tracheophyta</taxon>
        <taxon>Spermatophyta</taxon>
        <taxon>Magnoliopsida</taxon>
        <taxon>eudicotyledons</taxon>
        <taxon>Gunneridae</taxon>
        <taxon>Pentapetalae</taxon>
        <taxon>rosids</taxon>
        <taxon>fabids</taxon>
        <taxon>Fabales</taxon>
        <taxon>Fabaceae</taxon>
        <taxon>Papilionoideae</taxon>
        <taxon>50 kb inversion clade</taxon>
        <taxon>NPAAA clade</taxon>
        <taxon>Hologalegina</taxon>
        <taxon>IRL clade</taxon>
        <taxon>Trifolieae</taxon>
        <taxon>Trifolium</taxon>
    </lineage>
</organism>
<dbReference type="PANTHER" id="PTHR48040:SF12">
    <property type="entry name" value="ABC TRANSPORTER G FAMILY MEMBER 32-LIKE ISOFORM X1"/>
    <property type="match status" value="1"/>
</dbReference>
<dbReference type="InterPro" id="IPR003439">
    <property type="entry name" value="ABC_transporter-like_ATP-bd"/>
</dbReference>
<evidence type="ECO:0000259" key="1">
    <source>
        <dbReference type="Pfam" id="PF00005"/>
    </source>
</evidence>
<feature type="domain" description="ABC transporter" evidence="1">
    <location>
        <begin position="152"/>
        <end position="244"/>
    </location>
</feature>
<evidence type="ECO:0000313" key="2">
    <source>
        <dbReference type="EMBL" id="PNY16473.1"/>
    </source>
</evidence>
<dbReference type="PANTHER" id="PTHR48040">
    <property type="entry name" value="PLEIOTROPIC DRUG RESISTANCE PROTEIN 1-LIKE ISOFORM X1"/>
    <property type="match status" value="1"/>
</dbReference>